<keyword evidence="2" id="KW-0547">Nucleotide-binding</keyword>
<name>A0ABR3NW64_9TELE</name>
<dbReference type="Pfam" id="PF04548">
    <property type="entry name" value="AIG1"/>
    <property type="match status" value="2"/>
</dbReference>
<dbReference type="Gene3D" id="3.40.50.300">
    <property type="entry name" value="P-loop containing nucleotide triphosphate hydrolases"/>
    <property type="match status" value="2"/>
</dbReference>
<evidence type="ECO:0000256" key="3">
    <source>
        <dbReference type="ARBA" id="ARBA00023134"/>
    </source>
</evidence>
<keyword evidence="3" id="KW-0342">GTP-binding</keyword>
<keyword evidence="5" id="KW-0812">Transmembrane</keyword>
<feature type="domain" description="AIG1-type G" evidence="6">
    <location>
        <begin position="105"/>
        <end position="310"/>
    </location>
</feature>
<organism evidence="7 8">
    <name type="scientific">Cirrhinus molitorella</name>
    <name type="common">mud carp</name>
    <dbReference type="NCBI Taxonomy" id="172907"/>
    <lineage>
        <taxon>Eukaryota</taxon>
        <taxon>Metazoa</taxon>
        <taxon>Chordata</taxon>
        <taxon>Craniata</taxon>
        <taxon>Vertebrata</taxon>
        <taxon>Euteleostomi</taxon>
        <taxon>Actinopterygii</taxon>
        <taxon>Neopterygii</taxon>
        <taxon>Teleostei</taxon>
        <taxon>Ostariophysi</taxon>
        <taxon>Cypriniformes</taxon>
        <taxon>Cyprinidae</taxon>
        <taxon>Labeoninae</taxon>
        <taxon>Labeonini</taxon>
        <taxon>Cirrhinus</taxon>
    </lineage>
</organism>
<protein>
    <recommendedName>
        <fullName evidence="6">AIG1-type G domain-containing protein</fullName>
    </recommendedName>
</protein>
<dbReference type="EMBL" id="JAYMGO010000001">
    <property type="protein sequence ID" value="KAL1281282.1"/>
    <property type="molecule type" value="Genomic_DNA"/>
</dbReference>
<gene>
    <name evidence="7" type="ORF">QQF64_000085</name>
</gene>
<keyword evidence="5" id="KW-1133">Transmembrane helix</keyword>
<evidence type="ECO:0000313" key="7">
    <source>
        <dbReference type="EMBL" id="KAL1281282.1"/>
    </source>
</evidence>
<evidence type="ECO:0000313" key="8">
    <source>
        <dbReference type="Proteomes" id="UP001558613"/>
    </source>
</evidence>
<dbReference type="PROSITE" id="PS51720">
    <property type="entry name" value="G_AIG1"/>
    <property type="match status" value="1"/>
</dbReference>
<evidence type="ECO:0000256" key="1">
    <source>
        <dbReference type="ARBA" id="ARBA00008535"/>
    </source>
</evidence>
<evidence type="ECO:0000259" key="6">
    <source>
        <dbReference type="PROSITE" id="PS51720"/>
    </source>
</evidence>
<evidence type="ECO:0000256" key="4">
    <source>
        <dbReference type="SAM" id="Coils"/>
    </source>
</evidence>
<comment type="similarity">
    <text evidence="1">Belongs to the TRAFAC class TrmE-Era-EngA-EngB-Septin-like GTPase superfamily. AIG1/Toc34/Toc159-like paraseptin GTPase family. IAN subfamily.</text>
</comment>
<dbReference type="InterPro" id="IPR027417">
    <property type="entry name" value="P-loop_NTPase"/>
</dbReference>
<dbReference type="InterPro" id="IPR045058">
    <property type="entry name" value="GIMA/IAN/Toc"/>
</dbReference>
<dbReference type="PANTHER" id="PTHR10903">
    <property type="entry name" value="GTPASE, IMAP FAMILY MEMBER-RELATED"/>
    <property type="match status" value="1"/>
</dbReference>
<sequence length="310" mass="35078">MQNQMMKSLHLSDPGPHAFFLVINLEIFREDERNIVEKIQEIFGAQAMSKITEKFIGKIECFKMSGTGKWDQMKQHTETDQHPAQAVRVSSSEFIQKRLIKPGECTNLRIVMVGKTGAGKSATGNTILGQKVFKEGLSPISVTKICQQHKQKVKDRNITVIDTPGLFNTKISQVQMKNEFMKCVSMSAPGPHVFLLVIRLDVIFTDEENNIVTKLLEKIDRMENGGEHYTDQMYKEAQRKIEEEERKKLEEEEKIRNDERMRILNKVKDVAFIVAACIAGAAVGAFINSGRRGMQRCSSNLGAWISTLSV</sequence>
<dbReference type="Proteomes" id="UP001558613">
    <property type="component" value="Unassembled WGS sequence"/>
</dbReference>
<dbReference type="InterPro" id="IPR006703">
    <property type="entry name" value="G_AIG1"/>
</dbReference>
<dbReference type="PANTHER" id="PTHR10903:SF188">
    <property type="entry name" value="GTPASE IMAP FAMILY MEMBER 2-LIKE-RELATED"/>
    <property type="match status" value="1"/>
</dbReference>
<accession>A0ABR3NW64</accession>
<feature type="transmembrane region" description="Helical" evidence="5">
    <location>
        <begin position="270"/>
        <end position="287"/>
    </location>
</feature>
<keyword evidence="5" id="KW-0472">Membrane</keyword>
<proteinExistence type="inferred from homology"/>
<dbReference type="SUPFAM" id="SSF52540">
    <property type="entry name" value="P-loop containing nucleoside triphosphate hydrolases"/>
    <property type="match status" value="1"/>
</dbReference>
<evidence type="ECO:0000256" key="2">
    <source>
        <dbReference type="ARBA" id="ARBA00022741"/>
    </source>
</evidence>
<feature type="coiled-coil region" evidence="4">
    <location>
        <begin position="232"/>
        <end position="261"/>
    </location>
</feature>
<keyword evidence="4" id="KW-0175">Coiled coil</keyword>
<comment type="caution">
    <text evidence="7">The sequence shown here is derived from an EMBL/GenBank/DDBJ whole genome shotgun (WGS) entry which is preliminary data.</text>
</comment>
<keyword evidence="8" id="KW-1185">Reference proteome</keyword>
<evidence type="ECO:0000256" key="5">
    <source>
        <dbReference type="SAM" id="Phobius"/>
    </source>
</evidence>
<reference evidence="7 8" key="1">
    <citation type="submission" date="2023-09" db="EMBL/GenBank/DDBJ databases">
        <authorList>
            <person name="Wang M."/>
        </authorList>
    </citation>
    <scope>NUCLEOTIDE SEQUENCE [LARGE SCALE GENOMIC DNA]</scope>
    <source>
        <strain evidence="7">GT-2023</strain>
        <tissue evidence="7">Liver</tissue>
    </source>
</reference>